<dbReference type="EnsemblMetazoa" id="GBRI005211-RA">
    <property type="protein sequence ID" value="GBRI005211-PA"/>
    <property type="gene ID" value="GBRI005211"/>
</dbReference>
<protein>
    <submittedName>
        <fullName evidence="1">Uncharacterized protein</fullName>
    </submittedName>
</protein>
<dbReference type="Proteomes" id="UP000091820">
    <property type="component" value="Unassembled WGS sequence"/>
</dbReference>
<name>A0A1A9W3M4_9MUSC</name>
<reference evidence="2" key="1">
    <citation type="submission" date="2014-03" db="EMBL/GenBank/DDBJ databases">
        <authorList>
            <person name="Aksoy S."/>
            <person name="Warren W."/>
            <person name="Wilson R.K."/>
        </authorList>
    </citation>
    <scope>NUCLEOTIDE SEQUENCE [LARGE SCALE GENOMIC DNA]</scope>
    <source>
        <strain evidence="2">IAEA</strain>
    </source>
</reference>
<keyword evidence="2" id="KW-1185">Reference proteome</keyword>
<accession>A0A1A9W3M4</accession>
<evidence type="ECO:0000313" key="2">
    <source>
        <dbReference type="Proteomes" id="UP000091820"/>
    </source>
</evidence>
<reference evidence="1" key="2">
    <citation type="submission" date="2020-05" db="UniProtKB">
        <authorList>
            <consortium name="EnsemblMetazoa"/>
        </authorList>
    </citation>
    <scope>IDENTIFICATION</scope>
    <source>
        <strain evidence="1">IAEA</strain>
    </source>
</reference>
<dbReference type="AlphaFoldDB" id="A0A1A9W3M4"/>
<evidence type="ECO:0000313" key="1">
    <source>
        <dbReference type="EnsemblMetazoa" id="GBRI005211-PA"/>
    </source>
</evidence>
<dbReference type="VEuPathDB" id="VectorBase:GBRI005211"/>
<sequence>MGWVMEDHGPVLCYVIFVFEIRFQNGMSTCWAFKKKLPRERENVQLVEINDNKTSLPVVGPFKLSSLLMDRGTRNGFEKLDQNDSDEENEPTSMLSKQNCNSVLYEPEDFLSHINVKQTTILKRENGDPKVFVNGYNREQNLSCRVLNTKDALSNNISTIAASRYSHQASALAAICSASALAHALASPRIFI</sequence>
<proteinExistence type="predicted"/>
<organism evidence="1 2">
    <name type="scientific">Glossina brevipalpis</name>
    <dbReference type="NCBI Taxonomy" id="37001"/>
    <lineage>
        <taxon>Eukaryota</taxon>
        <taxon>Metazoa</taxon>
        <taxon>Ecdysozoa</taxon>
        <taxon>Arthropoda</taxon>
        <taxon>Hexapoda</taxon>
        <taxon>Insecta</taxon>
        <taxon>Pterygota</taxon>
        <taxon>Neoptera</taxon>
        <taxon>Endopterygota</taxon>
        <taxon>Diptera</taxon>
        <taxon>Brachycera</taxon>
        <taxon>Muscomorpha</taxon>
        <taxon>Hippoboscoidea</taxon>
        <taxon>Glossinidae</taxon>
        <taxon>Glossina</taxon>
    </lineage>
</organism>